<protein>
    <submittedName>
        <fullName evidence="2">Uncharacterized protein</fullName>
    </submittedName>
</protein>
<name>A0A9K3IEK0_HELAN</name>
<reference evidence="2" key="1">
    <citation type="journal article" date="2017" name="Nature">
        <title>The sunflower genome provides insights into oil metabolism, flowering and Asterid evolution.</title>
        <authorList>
            <person name="Badouin H."/>
            <person name="Gouzy J."/>
            <person name="Grassa C.J."/>
            <person name="Murat F."/>
            <person name="Staton S.E."/>
            <person name="Cottret L."/>
            <person name="Lelandais-Briere C."/>
            <person name="Owens G.L."/>
            <person name="Carrere S."/>
            <person name="Mayjonade B."/>
            <person name="Legrand L."/>
            <person name="Gill N."/>
            <person name="Kane N.C."/>
            <person name="Bowers J.E."/>
            <person name="Hubner S."/>
            <person name="Bellec A."/>
            <person name="Berard A."/>
            <person name="Berges H."/>
            <person name="Blanchet N."/>
            <person name="Boniface M.C."/>
            <person name="Brunel D."/>
            <person name="Catrice O."/>
            <person name="Chaidir N."/>
            <person name="Claudel C."/>
            <person name="Donnadieu C."/>
            <person name="Faraut T."/>
            <person name="Fievet G."/>
            <person name="Helmstetter N."/>
            <person name="King M."/>
            <person name="Knapp S.J."/>
            <person name="Lai Z."/>
            <person name="Le Paslier M.C."/>
            <person name="Lippi Y."/>
            <person name="Lorenzon L."/>
            <person name="Mandel J.R."/>
            <person name="Marage G."/>
            <person name="Marchand G."/>
            <person name="Marquand E."/>
            <person name="Bret-Mestries E."/>
            <person name="Morien E."/>
            <person name="Nambeesan S."/>
            <person name="Nguyen T."/>
            <person name="Pegot-Espagnet P."/>
            <person name="Pouilly N."/>
            <person name="Raftis F."/>
            <person name="Sallet E."/>
            <person name="Schiex T."/>
            <person name="Thomas J."/>
            <person name="Vandecasteele C."/>
            <person name="Vares D."/>
            <person name="Vear F."/>
            <person name="Vautrin S."/>
            <person name="Crespi M."/>
            <person name="Mangin B."/>
            <person name="Burke J.M."/>
            <person name="Salse J."/>
            <person name="Munos S."/>
            <person name="Vincourt P."/>
            <person name="Rieseberg L.H."/>
            <person name="Langlade N.B."/>
        </authorList>
    </citation>
    <scope>NUCLEOTIDE SEQUENCE</scope>
    <source>
        <tissue evidence="2">Leaves</tissue>
    </source>
</reference>
<keyword evidence="1" id="KW-1133">Transmembrane helix</keyword>
<evidence type="ECO:0000313" key="3">
    <source>
        <dbReference type="Proteomes" id="UP000215914"/>
    </source>
</evidence>
<feature type="transmembrane region" description="Helical" evidence="1">
    <location>
        <begin position="53"/>
        <end position="70"/>
    </location>
</feature>
<proteinExistence type="predicted"/>
<keyword evidence="1" id="KW-0472">Membrane</keyword>
<dbReference type="EMBL" id="MNCJ02000323">
    <property type="protein sequence ID" value="KAF5795285.1"/>
    <property type="molecule type" value="Genomic_DNA"/>
</dbReference>
<keyword evidence="3" id="KW-1185">Reference proteome</keyword>
<evidence type="ECO:0000256" key="1">
    <source>
        <dbReference type="SAM" id="Phobius"/>
    </source>
</evidence>
<dbReference type="AlphaFoldDB" id="A0A9K3IEK0"/>
<organism evidence="2 3">
    <name type="scientific">Helianthus annuus</name>
    <name type="common">Common sunflower</name>
    <dbReference type="NCBI Taxonomy" id="4232"/>
    <lineage>
        <taxon>Eukaryota</taxon>
        <taxon>Viridiplantae</taxon>
        <taxon>Streptophyta</taxon>
        <taxon>Embryophyta</taxon>
        <taxon>Tracheophyta</taxon>
        <taxon>Spermatophyta</taxon>
        <taxon>Magnoliopsida</taxon>
        <taxon>eudicotyledons</taxon>
        <taxon>Gunneridae</taxon>
        <taxon>Pentapetalae</taxon>
        <taxon>asterids</taxon>
        <taxon>campanulids</taxon>
        <taxon>Asterales</taxon>
        <taxon>Asteraceae</taxon>
        <taxon>Asteroideae</taxon>
        <taxon>Heliantheae alliance</taxon>
        <taxon>Heliantheae</taxon>
        <taxon>Helianthus</taxon>
    </lineage>
</organism>
<keyword evidence="1" id="KW-0812">Transmembrane</keyword>
<accession>A0A9K3IEK0</accession>
<comment type="caution">
    <text evidence="2">The sequence shown here is derived from an EMBL/GenBank/DDBJ whole genome shotgun (WGS) entry which is preliminary data.</text>
</comment>
<gene>
    <name evidence="2" type="ORF">HanXRQr2_Chr08g0337831</name>
</gene>
<dbReference type="Gramene" id="mRNA:HanXRQr2_Chr08g0337831">
    <property type="protein sequence ID" value="CDS:HanXRQr2_Chr08g0337831.1"/>
    <property type="gene ID" value="HanXRQr2_Chr08g0337831"/>
</dbReference>
<reference evidence="2" key="2">
    <citation type="submission" date="2020-06" db="EMBL/GenBank/DDBJ databases">
        <title>Helianthus annuus Genome sequencing and assembly Release 2.</title>
        <authorList>
            <person name="Gouzy J."/>
            <person name="Langlade N."/>
            <person name="Munos S."/>
        </authorList>
    </citation>
    <scope>NUCLEOTIDE SEQUENCE</scope>
    <source>
        <tissue evidence="2">Leaves</tissue>
    </source>
</reference>
<feature type="transmembrane region" description="Helical" evidence="1">
    <location>
        <begin position="26"/>
        <end position="46"/>
    </location>
</feature>
<evidence type="ECO:0000313" key="2">
    <source>
        <dbReference type="EMBL" id="KAF5795285.1"/>
    </source>
</evidence>
<sequence length="78" mass="8859">MPSDARFSLLDFDKFVMNAPWKTQKMAWLTLIIAGIVTAPVLWMVCDMIPCRSFCIHIIIFCIPISSATFEPVSSFFP</sequence>
<dbReference type="Proteomes" id="UP000215914">
    <property type="component" value="Unassembled WGS sequence"/>
</dbReference>